<dbReference type="STRING" id="596151.DesfrDRAFT_1393"/>
<evidence type="ECO:0000256" key="1">
    <source>
        <dbReference type="ARBA" id="ARBA00023002"/>
    </source>
</evidence>
<dbReference type="PANTHER" id="PTHR42947:SF1">
    <property type="entry name" value="COB--COM HETERODISULFIDE REDUCTASE SUBUNIT B 1"/>
    <property type="match status" value="1"/>
</dbReference>
<dbReference type="InterPro" id="IPR051278">
    <property type="entry name" value="HdrB/HdrD_reductase"/>
</dbReference>
<dbReference type="OrthoDB" id="9777685at2"/>
<organism evidence="3 4">
    <name type="scientific">Solidesulfovibrio fructosivorans JJ]</name>
    <dbReference type="NCBI Taxonomy" id="596151"/>
    <lineage>
        <taxon>Bacteria</taxon>
        <taxon>Pseudomonadati</taxon>
        <taxon>Thermodesulfobacteriota</taxon>
        <taxon>Desulfovibrionia</taxon>
        <taxon>Desulfovibrionales</taxon>
        <taxon>Desulfovibrionaceae</taxon>
        <taxon>Solidesulfovibrio</taxon>
    </lineage>
</organism>
<feature type="domain" description="Cysteine-rich" evidence="2">
    <location>
        <begin position="143"/>
        <end position="233"/>
    </location>
</feature>
<sequence>MKYAFFPGCVLHAAAKEALVSTLAVAKRLGMELVEIPGWSCCGASHVQDVDPEAALLANARNLALAENMGLPVVTACSTCALMLRQARAKLLDGTMDKANERLAEIGLRFRGTSEVNHFLWILADTCDDWSSMVEKPLGNLRVAPFYGCHSVRPPEIMNYESHLNPQSLERIIRACGATPVAIPERLRCCGFHAVFPAEHTAMRMTASAVTSAAKAGAHCLLTPCPLCHMQLDMYQPDALSAACGEKPVPVLHLAQLVGQALGLGKKDMALGRHIVDPRPALRQAERAGRS</sequence>
<dbReference type="AlphaFoldDB" id="E1JUU4"/>
<accession>E1JUU4</accession>
<feature type="domain" description="Cysteine-rich" evidence="2">
    <location>
        <begin position="3"/>
        <end position="85"/>
    </location>
</feature>
<dbReference type="GO" id="GO:0051912">
    <property type="term" value="F:CoB--CoM heterodisulfide reductase activity"/>
    <property type="evidence" value="ECO:0007669"/>
    <property type="project" value="UniProtKB-EC"/>
</dbReference>
<reference evidence="3 4" key="1">
    <citation type="submission" date="2010-08" db="EMBL/GenBank/DDBJ databases">
        <title>The draft genome of Desulfovibrio fructosovorans JJ.</title>
        <authorList>
            <consortium name="US DOE Joint Genome Institute (JGI-PGF)"/>
            <person name="Lucas S."/>
            <person name="Copeland A."/>
            <person name="Lapidus A."/>
            <person name="Cheng J.-F."/>
            <person name="Bruce D."/>
            <person name="Goodwin L."/>
            <person name="Pitluck S."/>
            <person name="Land M.L."/>
            <person name="Hauser L."/>
            <person name="Chang Y.-J."/>
            <person name="Jeffries C."/>
            <person name="Wall J.D."/>
            <person name="Stahl D.A."/>
            <person name="Arkin A.P."/>
            <person name="Dehal P."/>
            <person name="Stolyar S.M."/>
            <person name="Hazen T.C."/>
            <person name="Woyke T.J."/>
        </authorList>
    </citation>
    <scope>NUCLEOTIDE SEQUENCE [LARGE SCALE GENOMIC DNA]</scope>
    <source>
        <strain evidence="3 4">JJ</strain>
    </source>
</reference>
<dbReference type="Gene3D" id="1.20.1050.140">
    <property type="match status" value="1"/>
</dbReference>
<dbReference type="Pfam" id="PF02754">
    <property type="entry name" value="CCG"/>
    <property type="match status" value="2"/>
</dbReference>
<dbReference type="EC" id="1.8.98.1" evidence="3"/>
<dbReference type="RefSeq" id="WP_005992407.1">
    <property type="nucleotide sequence ID" value="NZ_AECZ01000007.1"/>
</dbReference>
<dbReference type="Proteomes" id="UP000006250">
    <property type="component" value="Unassembled WGS sequence"/>
</dbReference>
<evidence type="ECO:0000259" key="2">
    <source>
        <dbReference type="Pfam" id="PF02754"/>
    </source>
</evidence>
<dbReference type="PANTHER" id="PTHR42947">
    <property type="entry name" value="COB--COM HETERODISULFIDE REDUCTASE SUBUNIT B 1"/>
    <property type="match status" value="1"/>
</dbReference>
<comment type="caution">
    <text evidence="3">The sequence shown here is derived from an EMBL/GenBank/DDBJ whole genome shotgun (WGS) entry which is preliminary data.</text>
</comment>
<proteinExistence type="predicted"/>
<keyword evidence="4" id="KW-1185">Reference proteome</keyword>
<evidence type="ECO:0000313" key="3">
    <source>
        <dbReference type="EMBL" id="EFL51858.1"/>
    </source>
</evidence>
<dbReference type="eggNOG" id="COG2048">
    <property type="taxonomic scope" value="Bacteria"/>
</dbReference>
<gene>
    <name evidence="3" type="ORF">DesfrDRAFT_1393</name>
</gene>
<name>E1JUU4_SOLFR</name>
<evidence type="ECO:0000313" key="4">
    <source>
        <dbReference type="Proteomes" id="UP000006250"/>
    </source>
</evidence>
<keyword evidence="1 3" id="KW-0560">Oxidoreductase</keyword>
<dbReference type="InterPro" id="IPR004017">
    <property type="entry name" value="Cys_rich_dom"/>
</dbReference>
<protein>
    <submittedName>
        <fullName evidence="3">CoB--CoM heterodisulfide reductase</fullName>
        <ecNumber evidence="3">1.8.98.1</ecNumber>
    </submittedName>
</protein>
<dbReference type="EMBL" id="AECZ01000007">
    <property type="protein sequence ID" value="EFL51858.1"/>
    <property type="molecule type" value="Genomic_DNA"/>
</dbReference>